<keyword evidence="2" id="KW-1185">Reference proteome</keyword>
<evidence type="ECO:0000313" key="2">
    <source>
        <dbReference type="Proteomes" id="UP000017973"/>
    </source>
</evidence>
<dbReference type="PANTHER" id="PTHR41317:SF1">
    <property type="entry name" value="PD-(D_E)XK NUCLEASE FAMILY TRANSPOSASE"/>
    <property type="match status" value="1"/>
</dbReference>
<organism evidence="1 2">
    <name type="scientific">Brevibacillus panacihumi W25</name>
    <dbReference type="NCBI Taxonomy" id="1408254"/>
    <lineage>
        <taxon>Bacteria</taxon>
        <taxon>Bacillati</taxon>
        <taxon>Bacillota</taxon>
        <taxon>Bacilli</taxon>
        <taxon>Bacillales</taxon>
        <taxon>Paenibacillaceae</taxon>
        <taxon>Brevibacillus</taxon>
    </lineage>
</organism>
<dbReference type="InterPro" id="IPR010106">
    <property type="entry name" value="RpnA"/>
</dbReference>
<proteinExistence type="predicted"/>
<sequence length="279" mass="32257">MTKRMNPIVDFVFKRIFGTEENKDLLLSFLNATLKPEEGSQLKEITLVDPHINADQVGDKASILDVRAKTKTGEQINIEVQLHNKYDMEKRSLYYWAKMYEGQLAEGEPYRNLKKTVTISIIDFEYLPTDSYHSVFRLREDEEGFVLTDDLEIHFLELPKVAGVHQETSDLLVKWMLFLKAESKTKLEELAMSEPTIRKAVNVLEFLNQDKEARKLYEMREMALKDELNMIEGAKAEGERQKAKEVAKNLLAMDMTVEMVAKATGLPTEEIEKLKQQLH</sequence>
<dbReference type="NCBIfam" id="TIGR01784">
    <property type="entry name" value="T_den_put_tspse"/>
    <property type="match status" value="1"/>
</dbReference>
<dbReference type="Proteomes" id="UP000017973">
    <property type="component" value="Unassembled WGS sequence"/>
</dbReference>
<reference evidence="1 2" key="1">
    <citation type="journal article" date="2014" name="Genome Announc.">
        <title>Draft Genome Sequence of Brevibacillus panacihumi Strain W25, a Halotolerant Hydrocarbon-Degrading Bacterium.</title>
        <authorList>
            <person name="Wang X."/>
            <person name="Jin D."/>
            <person name="Zhou L."/>
            <person name="Wu L."/>
            <person name="An W."/>
            <person name="Chen Y."/>
            <person name="Zhao L."/>
        </authorList>
    </citation>
    <scope>NUCLEOTIDE SEQUENCE [LARGE SCALE GENOMIC DNA]</scope>
    <source>
        <strain evidence="1 2">W25</strain>
    </source>
</reference>
<evidence type="ECO:0000313" key="1">
    <source>
        <dbReference type="EMBL" id="EST55366.1"/>
    </source>
</evidence>
<name>V6M9W0_9BACL</name>
<dbReference type="RefSeq" id="WP_023555262.1">
    <property type="nucleotide sequence ID" value="NZ_KI629787.1"/>
</dbReference>
<accession>V6M9W0</accession>
<protein>
    <recommendedName>
        <fullName evidence="3">Transposase</fullName>
    </recommendedName>
</protein>
<gene>
    <name evidence="1" type="ORF">T458_06090</name>
</gene>
<dbReference type="EMBL" id="AYJU01000003">
    <property type="protein sequence ID" value="EST55366.1"/>
    <property type="molecule type" value="Genomic_DNA"/>
</dbReference>
<dbReference type="Pfam" id="PF12784">
    <property type="entry name" value="PDDEXK_2"/>
    <property type="match status" value="1"/>
</dbReference>
<dbReference type="AlphaFoldDB" id="V6M9W0"/>
<comment type="caution">
    <text evidence="1">The sequence shown here is derived from an EMBL/GenBank/DDBJ whole genome shotgun (WGS) entry which is preliminary data.</text>
</comment>
<dbReference type="PATRIC" id="fig|1408254.3.peg.1222"/>
<dbReference type="eggNOG" id="COG5464">
    <property type="taxonomic scope" value="Bacteria"/>
</dbReference>
<dbReference type="STRING" id="1408254.T458_06090"/>
<dbReference type="HOGENOM" id="CLU_057504_0_2_9"/>
<dbReference type="PANTHER" id="PTHR41317">
    <property type="entry name" value="PD-(D_E)XK NUCLEASE FAMILY TRANSPOSASE"/>
    <property type="match status" value="1"/>
</dbReference>
<evidence type="ECO:0008006" key="3">
    <source>
        <dbReference type="Google" id="ProtNLM"/>
    </source>
</evidence>